<feature type="domain" description="PKS/mFAS DH" evidence="18">
    <location>
        <begin position="2565"/>
        <end position="2821"/>
    </location>
</feature>
<dbReference type="SMART" id="SM00826">
    <property type="entry name" value="PKS_DH"/>
    <property type="match status" value="2"/>
</dbReference>
<evidence type="ECO:0000256" key="14">
    <source>
        <dbReference type="PROSITE-ProRule" id="PRU01363"/>
    </source>
</evidence>
<evidence type="ECO:0000256" key="13">
    <source>
        <dbReference type="ARBA" id="ARBA00066981"/>
    </source>
</evidence>
<dbReference type="SMART" id="SM00822">
    <property type="entry name" value="PKS_KR"/>
    <property type="match status" value="2"/>
</dbReference>
<dbReference type="InterPro" id="IPR016036">
    <property type="entry name" value="Malonyl_transacylase_ACP-bd"/>
</dbReference>
<dbReference type="InterPro" id="IPR020841">
    <property type="entry name" value="PKS_Beta-ketoAc_synthase_dom"/>
</dbReference>
<dbReference type="InterPro" id="IPR020806">
    <property type="entry name" value="PKS_PP-bd"/>
</dbReference>
<dbReference type="SMART" id="SM00825">
    <property type="entry name" value="PKS_KS"/>
    <property type="match status" value="2"/>
</dbReference>
<dbReference type="SUPFAM" id="SSF52151">
    <property type="entry name" value="FabD/lysophospholipase-like"/>
    <property type="match status" value="2"/>
</dbReference>
<dbReference type="InterPro" id="IPR018201">
    <property type="entry name" value="Ketoacyl_synth_AS"/>
</dbReference>
<evidence type="ECO:0000256" key="5">
    <source>
        <dbReference type="ARBA" id="ARBA00022737"/>
    </source>
</evidence>
<dbReference type="InterPro" id="IPR057326">
    <property type="entry name" value="KR_dom"/>
</dbReference>
<comment type="caution">
    <text evidence="19">The sequence shown here is derived from an EMBL/GenBank/DDBJ whole genome shotgun (WGS) entry which is preliminary data.</text>
</comment>
<dbReference type="InterPro" id="IPR014030">
    <property type="entry name" value="Ketoacyl_synth_N"/>
</dbReference>
<dbReference type="InterPro" id="IPR042104">
    <property type="entry name" value="PKS_dehydratase_sf"/>
</dbReference>
<name>A0A5M7BZ24_SACHI</name>
<dbReference type="Gene3D" id="3.40.47.10">
    <property type="match status" value="2"/>
</dbReference>
<dbReference type="Gene3D" id="3.30.70.3290">
    <property type="match status" value="2"/>
</dbReference>
<dbReference type="InterPro" id="IPR014043">
    <property type="entry name" value="Acyl_transferase_dom"/>
</dbReference>
<feature type="region of interest" description="C-terminal hotdog fold" evidence="14">
    <location>
        <begin position="1047"/>
        <end position="1179"/>
    </location>
</feature>
<dbReference type="PROSITE" id="PS00012">
    <property type="entry name" value="PHOSPHOPANTETHEINE"/>
    <property type="match status" value="2"/>
</dbReference>
<keyword evidence="3" id="KW-0597">Phosphoprotein</keyword>
<dbReference type="CDD" id="cd08956">
    <property type="entry name" value="KR_3_FAS_SDR_x"/>
    <property type="match status" value="2"/>
</dbReference>
<dbReference type="InterPro" id="IPR006162">
    <property type="entry name" value="Ppantetheine_attach_site"/>
</dbReference>
<dbReference type="Pfam" id="PF14765">
    <property type="entry name" value="PS-DH"/>
    <property type="match status" value="2"/>
</dbReference>
<evidence type="ECO:0000259" key="18">
    <source>
        <dbReference type="PROSITE" id="PS52019"/>
    </source>
</evidence>
<feature type="active site" description="Proton donor; for dehydratase activity" evidence="14">
    <location>
        <position position="1104"/>
    </location>
</feature>
<dbReference type="InterPro" id="IPR032821">
    <property type="entry name" value="PKS_assoc"/>
</dbReference>
<dbReference type="SUPFAM" id="SSF55048">
    <property type="entry name" value="Probable ACP-binding domain of malonyl-CoA ACP transacylase"/>
    <property type="match status" value="2"/>
</dbReference>
<dbReference type="GO" id="GO:0047879">
    <property type="term" value="F:erythronolide synthase activity"/>
    <property type="evidence" value="ECO:0007669"/>
    <property type="project" value="UniProtKB-EC"/>
</dbReference>
<dbReference type="RefSeq" id="WP_150066148.1">
    <property type="nucleotide sequence ID" value="NZ_VWPH01000004.1"/>
</dbReference>
<feature type="active site" description="Proton donor; for dehydratase activity" evidence="14">
    <location>
        <position position="2748"/>
    </location>
</feature>
<dbReference type="InterPro" id="IPR014031">
    <property type="entry name" value="Ketoacyl_synth_C"/>
</dbReference>
<dbReference type="PANTHER" id="PTHR43775">
    <property type="entry name" value="FATTY ACID SYNTHASE"/>
    <property type="match status" value="1"/>
</dbReference>
<dbReference type="Gene3D" id="1.10.1200.10">
    <property type="entry name" value="ACP-like"/>
    <property type="match status" value="2"/>
</dbReference>
<keyword evidence="20" id="KW-1185">Reference proteome</keyword>
<dbReference type="InterPro" id="IPR036736">
    <property type="entry name" value="ACP-like_sf"/>
</dbReference>
<dbReference type="InterPro" id="IPR036291">
    <property type="entry name" value="NAD(P)-bd_dom_sf"/>
</dbReference>
<feature type="region of interest" description="C-terminal hotdog fold" evidence="14">
    <location>
        <begin position="2693"/>
        <end position="2821"/>
    </location>
</feature>
<evidence type="ECO:0000256" key="4">
    <source>
        <dbReference type="ARBA" id="ARBA00022679"/>
    </source>
</evidence>
<proteinExistence type="predicted"/>
<dbReference type="Pfam" id="PF08659">
    <property type="entry name" value="KR"/>
    <property type="match status" value="2"/>
</dbReference>
<dbReference type="Gene3D" id="3.40.50.720">
    <property type="entry name" value="NAD(P)-binding Rossmann-like Domain"/>
    <property type="match status" value="2"/>
</dbReference>
<keyword evidence="6" id="KW-0045">Antibiotic biosynthesis</keyword>
<dbReference type="SMR" id="A0A5M7BZ24"/>
<reference evidence="19 20" key="1">
    <citation type="submission" date="2019-09" db="EMBL/GenBank/DDBJ databases">
        <title>Draft genome sequence of the thermophilic Saccharopolyspora hirsuta VKM Ac-666T.</title>
        <authorList>
            <person name="Lobastova T.G."/>
            <person name="Fokina V."/>
            <person name="Bragin E.Y."/>
            <person name="Shtratnikova V.Y."/>
            <person name="Starodumova I.P."/>
            <person name="Tarlachkov S.V."/>
            <person name="Donova M.V."/>
        </authorList>
    </citation>
    <scope>NUCLEOTIDE SEQUENCE [LARGE SCALE GENOMIC DNA]</scope>
    <source>
        <strain evidence="19 20">VKM Ac-666</strain>
    </source>
</reference>
<dbReference type="Pfam" id="PF00698">
    <property type="entry name" value="Acyl_transf_1"/>
    <property type="match status" value="2"/>
</dbReference>
<comment type="pathway">
    <text evidence="11">Antibiotic biosynthesis; erythromycin biosynthesis.</text>
</comment>
<dbReference type="InterPro" id="IPR016039">
    <property type="entry name" value="Thiolase-like"/>
</dbReference>
<evidence type="ECO:0000259" key="16">
    <source>
        <dbReference type="PROSITE" id="PS50075"/>
    </source>
</evidence>
<feature type="coiled-coil region" evidence="15">
    <location>
        <begin position="4"/>
        <end position="31"/>
    </location>
</feature>
<evidence type="ECO:0000256" key="10">
    <source>
        <dbReference type="ARBA" id="ARBA00060158"/>
    </source>
</evidence>
<dbReference type="Pfam" id="PF00550">
    <property type="entry name" value="PP-binding"/>
    <property type="match status" value="2"/>
</dbReference>
<comment type="cofactor">
    <cofactor evidence="1">
        <name>pantetheine 4'-phosphate</name>
        <dbReference type="ChEBI" id="CHEBI:47942"/>
    </cofactor>
</comment>
<feature type="domain" description="Ketosynthase family 3 (KS3)" evidence="17">
    <location>
        <begin position="33"/>
        <end position="460"/>
    </location>
</feature>
<dbReference type="Pfam" id="PF21089">
    <property type="entry name" value="PKS_DH_N"/>
    <property type="match status" value="2"/>
</dbReference>
<keyword evidence="4" id="KW-0808">Transferase</keyword>
<evidence type="ECO:0000259" key="17">
    <source>
        <dbReference type="PROSITE" id="PS52004"/>
    </source>
</evidence>
<comment type="catalytic activity">
    <reaction evidence="9">
        <text>6 (S)-methylmalonyl-CoA + propanoyl-CoA + 6 NADPH + 12 H(+) = 6-deoxyerythronolide B + 6 CO2 + 6 NADP(+) + 7 CoA + H2O</text>
        <dbReference type="Rhea" id="RHEA:23068"/>
        <dbReference type="ChEBI" id="CHEBI:15377"/>
        <dbReference type="ChEBI" id="CHEBI:15378"/>
        <dbReference type="ChEBI" id="CHEBI:16089"/>
        <dbReference type="ChEBI" id="CHEBI:16526"/>
        <dbReference type="ChEBI" id="CHEBI:57287"/>
        <dbReference type="ChEBI" id="CHEBI:57327"/>
        <dbReference type="ChEBI" id="CHEBI:57392"/>
        <dbReference type="ChEBI" id="CHEBI:57783"/>
        <dbReference type="ChEBI" id="CHEBI:58349"/>
        <dbReference type="EC" id="2.3.1.94"/>
    </reaction>
</comment>
<dbReference type="Gene3D" id="3.10.129.110">
    <property type="entry name" value="Polyketide synthase dehydratase"/>
    <property type="match status" value="2"/>
</dbReference>
<accession>A0A5M7BZ24</accession>
<dbReference type="PROSITE" id="PS00606">
    <property type="entry name" value="KS3_1"/>
    <property type="match status" value="2"/>
</dbReference>
<dbReference type="Pfam" id="PF00109">
    <property type="entry name" value="ketoacyl-synt"/>
    <property type="match status" value="2"/>
</dbReference>
<comment type="function">
    <text evidence="10">Involved in the biosynthesis of antibiotic erythromycin via the biosynthesis of its aglycone precursor, 6-deoxyerythronolide B (6-dEB).</text>
</comment>
<evidence type="ECO:0000256" key="3">
    <source>
        <dbReference type="ARBA" id="ARBA00022553"/>
    </source>
</evidence>
<organism evidence="19 20">
    <name type="scientific">Saccharopolyspora hirsuta</name>
    <dbReference type="NCBI Taxonomy" id="1837"/>
    <lineage>
        <taxon>Bacteria</taxon>
        <taxon>Bacillati</taxon>
        <taxon>Actinomycetota</taxon>
        <taxon>Actinomycetes</taxon>
        <taxon>Pseudonocardiales</taxon>
        <taxon>Pseudonocardiaceae</taxon>
        <taxon>Saccharopolyspora</taxon>
    </lineage>
</organism>
<evidence type="ECO:0000256" key="11">
    <source>
        <dbReference type="ARBA" id="ARBA00060622"/>
    </source>
</evidence>
<dbReference type="CDD" id="cd00833">
    <property type="entry name" value="PKS"/>
    <property type="match status" value="2"/>
</dbReference>
<dbReference type="InterPro" id="IPR009081">
    <property type="entry name" value="PP-bd_ACP"/>
</dbReference>
<evidence type="ECO:0000256" key="7">
    <source>
        <dbReference type="ARBA" id="ARBA00023268"/>
    </source>
</evidence>
<dbReference type="SMART" id="SM00827">
    <property type="entry name" value="PKS_AT"/>
    <property type="match status" value="2"/>
</dbReference>
<keyword evidence="2" id="KW-0596">Phosphopantetheine</keyword>
<dbReference type="Pfam" id="PF16197">
    <property type="entry name" value="KAsynt_C_assoc"/>
    <property type="match status" value="2"/>
</dbReference>
<dbReference type="InterPro" id="IPR050091">
    <property type="entry name" value="PKS_NRPS_Biosynth_Enz"/>
</dbReference>
<evidence type="ECO:0000256" key="8">
    <source>
        <dbReference type="ARBA" id="ARBA00023315"/>
    </source>
</evidence>
<dbReference type="InterPro" id="IPR049552">
    <property type="entry name" value="PKS_DH_N"/>
</dbReference>
<dbReference type="FunFam" id="3.40.366.10:FF:000002">
    <property type="entry name" value="Probable polyketide synthase 2"/>
    <property type="match status" value="1"/>
</dbReference>
<dbReference type="SUPFAM" id="SSF47336">
    <property type="entry name" value="ACP-like"/>
    <property type="match status" value="2"/>
</dbReference>
<evidence type="ECO:0000256" key="1">
    <source>
        <dbReference type="ARBA" id="ARBA00001957"/>
    </source>
</evidence>
<evidence type="ECO:0000256" key="6">
    <source>
        <dbReference type="ARBA" id="ARBA00023194"/>
    </source>
</evidence>
<protein>
    <recommendedName>
        <fullName evidence="13">6-deoxyerythronolide-B synthase</fullName>
        <ecNumber evidence="13">2.3.1.94</ecNumber>
    </recommendedName>
</protein>
<dbReference type="PROSITE" id="PS52004">
    <property type="entry name" value="KS3_2"/>
    <property type="match status" value="2"/>
</dbReference>
<dbReference type="SMART" id="SM00823">
    <property type="entry name" value="PKS_PP"/>
    <property type="match status" value="2"/>
</dbReference>
<dbReference type="FunFam" id="1.10.1200.10:FF:000007">
    <property type="entry name" value="Probable polyketide synthase pks17"/>
    <property type="match status" value="2"/>
</dbReference>
<dbReference type="GO" id="GO:0004312">
    <property type="term" value="F:fatty acid synthase activity"/>
    <property type="evidence" value="ECO:0007669"/>
    <property type="project" value="TreeGrafter"/>
</dbReference>
<dbReference type="InterPro" id="IPR016035">
    <property type="entry name" value="Acyl_Trfase/lysoPLipase"/>
</dbReference>
<feature type="region of interest" description="N-terminal hotdog fold" evidence="14">
    <location>
        <begin position="2565"/>
        <end position="2681"/>
    </location>
</feature>
<dbReference type="GO" id="GO:0033068">
    <property type="term" value="P:macrolide biosynthetic process"/>
    <property type="evidence" value="ECO:0007669"/>
    <property type="project" value="UniProtKB-ARBA"/>
</dbReference>
<evidence type="ECO:0000313" key="20">
    <source>
        <dbReference type="Proteomes" id="UP000323946"/>
    </source>
</evidence>
<keyword evidence="5" id="KW-0677">Repeat</keyword>
<dbReference type="InterPro" id="IPR015083">
    <property type="entry name" value="NorB/c/GfsB-D-like_docking"/>
</dbReference>
<dbReference type="SMART" id="SM01294">
    <property type="entry name" value="PKS_PP_betabranch"/>
    <property type="match status" value="2"/>
</dbReference>
<dbReference type="InterPro" id="IPR055123">
    <property type="entry name" value="SpnB-like_Rossmann"/>
</dbReference>
<dbReference type="Pfam" id="PF22953">
    <property type="entry name" value="SpnB_Rossmann"/>
    <property type="match status" value="2"/>
</dbReference>
<keyword evidence="7" id="KW-0511">Multifunctional enzyme</keyword>
<dbReference type="OrthoDB" id="9778690at2"/>
<dbReference type="SUPFAM" id="SSF51735">
    <property type="entry name" value="NAD(P)-binding Rossmann-fold domains"/>
    <property type="match status" value="4"/>
</dbReference>
<evidence type="ECO:0000256" key="12">
    <source>
        <dbReference type="ARBA" id="ARBA00063272"/>
    </source>
</evidence>
<gene>
    <name evidence="19" type="ORF">F1721_09050</name>
</gene>
<dbReference type="Pfam" id="PF08990">
    <property type="entry name" value="Docking"/>
    <property type="match status" value="1"/>
</dbReference>
<dbReference type="PROSITE" id="PS52019">
    <property type="entry name" value="PKS_MFAS_DH"/>
    <property type="match status" value="2"/>
</dbReference>
<dbReference type="Pfam" id="PF02801">
    <property type="entry name" value="Ketoacyl-synt_C"/>
    <property type="match status" value="2"/>
</dbReference>
<dbReference type="InterPro" id="IPR020807">
    <property type="entry name" value="PKS_DH"/>
</dbReference>
<dbReference type="GO" id="GO:0006633">
    <property type="term" value="P:fatty acid biosynthetic process"/>
    <property type="evidence" value="ECO:0007669"/>
    <property type="project" value="InterPro"/>
</dbReference>
<dbReference type="GO" id="GO:0004315">
    <property type="term" value="F:3-oxoacyl-[acyl-carrier-protein] synthase activity"/>
    <property type="evidence" value="ECO:0007669"/>
    <property type="project" value="InterPro"/>
</dbReference>
<feature type="domain" description="Carrier" evidence="16">
    <location>
        <begin position="1610"/>
        <end position="1685"/>
    </location>
</feature>
<dbReference type="Proteomes" id="UP000323946">
    <property type="component" value="Unassembled WGS sequence"/>
</dbReference>
<dbReference type="Gene3D" id="3.40.366.10">
    <property type="entry name" value="Malonyl-Coenzyme A Acyl Carrier Protein, domain 2"/>
    <property type="match status" value="2"/>
</dbReference>
<dbReference type="PROSITE" id="PS50075">
    <property type="entry name" value="CARRIER"/>
    <property type="match status" value="2"/>
</dbReference>
<dbReference type="FunFam" id="3.40.47.10:FF:000019">
    <property type="entry name" value="Polyketide synthase type I"/>
    <property type="match status" value="2"/>
</dbReference>
<dbReference type="InterPro" id="IPR049900">
    <property type="entry name" value="PKS_mFAS_DH"/>
</dbReference>
<evidence type="ECO:0000313" key="19">
    <source>
        <dbReference type="EMBL" id="KAA5834952.1"/>
    </source>
</evidence>
<dbReference type="EC" id="2.3.1.94" evidence="13"/>
<feature type="active site" description="Proton acceptor; for dehydratase activity" evidence="14">
    <location>
        <position position="2597"/>
    </location>
</feature>
<evidence type="ECO:0000256" key="2">
    <source>
        <dbReference type="ARBA" id="ARBA00022450"/>
    </source>
</evidence>
<feature type="domain" description="Carrier" evidence="16">
    <location>
        <begin position="3238"/>
        <end position="3313"/>
    </location>
</feature>
<dbReference type="InterPro" id="IPR013968">
    <property type="entry name" value="PKS_KR"/>
</dbReference>
<dbReference type="InterPro" id="IPR049551">
    <property type="entry name" value="PKS_DH_C"/>
</dbReference>
<dbReference type="InterPro" id="IPR001227">
    <property type="entry name" value="Ac_transferase_dom_sf"/>
</dbReference>
<dbReference type="GO" id="GO:0031177">
    <property type="term" value="F:phosphopantetheine binding"/>
    <property type="evidence" value="ECO:0007669"/>
    <property type="project" value="InterPro"/>
</dbReference>
<dbReference type="SUPFAM" id="SSF53901">
    <property type="entry name" value="Thiolase-like"/>
    <property type="match status" value="2"/>
</dbReference>
<dbReference type="EMBL" id="VWPH01000004">
    <property type="protein sequence ID" value="KAA5834952.1"/>
    <property type="molecule type" value="Genomic_DNA"/>
</dbReference>
<comment type="subunit">
    <text evidence="12">Homodimer. Erythronolide synthase is composed of EryAI, EryAII and EryAIII multimodular (2 modules) polypeptides each coding for a functional synthase subunit which participates in 2 of the six FAS-like elongation steps required for formation of the polyketide. Module 1, 2, 3, 4, 5, and 6 participating in biosynthesis steps 1, 2, 3, 4, 5, and 6, respectively.</text>
</comment>
<feature type="domain" description="PKS/mFAS DH" evidence="18">
    <location>
        <begin position="917"/>
        <end position="1179"/>
    </location>
</feature>
<dbReference type="PANTHER" id="PTHR43775:SF51">
    <property type="entry name" value="INACTIVE PHENOLPHTHIOCEROL SYNTHESIS POLYKETIDE SYNTHASE TYPE I PKS1-RELATED"/>
    <property type="match status" value="1"/>
</dbReference>
<feature type="domain" description="Ketosynthase family 3 (KS3)" evidence="17">
    <location>
        <begin position="1702"/>
        <end position="2118"/>
    </location>
</feature>
<keyword evidence="15" id="KW-0175">Coiled coil</keyword>
<evidence type="ECO:0000256" key="9">
    <source>
        <dbReference type="ARBA" id="ARBA00052442"/>
    </source>
</evidence>
<sequence length="3383" mass="354456">MAEAEKLREYLNKVTVQLKQARSRVRELEAAAGEPVAIVGMSCRYPGDVRDPDDLWELVAEGRDAVTGFPVNRGWDLDALHDADPDKPGTTYLRESGFLHDADEFDAEFFGISPREAQAMDPQQRLLLEAAYSALENAGLVPGSLRGSDTGVFVGIMAQEYGPSLLNPAVAEADGYLVTGNQLSVASGRISYTLGLEGPAVTVDTACSSSLVAMHMAVQALRNRECGLALAGGVAVLSTPGFFIDFSRQRGLAPDGRCKSFAKAADGTSWSEGVGVLALARLSDAQRLGLPVLALIRGSAINQDGRSSQLSAPNGPAQEQVIQRALAAARVAVSDVDVVEAHGTGTPLGDPIEARALLATYGRDRPADRPLWLGSLKSNIGHTQAAAGVGGVIKMVQAMRHGVLPRTIHVDEPTPEVDWSSGGVRLLTEARPWPEVDRPRRAAVSSFGISGTNAHLVLEQAPDSEPESRSLPEVVPWVLSGRSEQAVREQAARLAEHVARHPELHPADVGFSLATGRERFDHRAAVAGDRDTLPAELAAVADGRAEVHRARSGDVVFVFPGQGAQWAGMAAELLESAPVFRAAVAECDAALSSFVDWSVLDVLRSVPGAPDLERVDVVQPVSFSVMVGLAALWRSYGVEPAAVVGHSQGEIAAAVVAGALSVADGARIVALRSRLIAQELSGKGGMLSLAVSAERAEALAGDADLAVINGPAAVVVAGAPEVLAAVAADCERDGIRHRVLPVDYASHSAQVEDLEDRLLAELSGIAPVSSAVPFYSTVTGGPVDTAELTAEYWYRNLRRPVRFADTARTIAADRAPAVFVEVSTHPVLVSSIEDTLAEEAVSALGTLQRDQGDLAQFLSALGQAHSRGVVVDWTAAYGPDPVRVPLPGYAFQRQRFWLDPARSGGDPGELGASATGHPLLTAAITAATGDGVLLTGRVGLRGHPWLADHAVRGTAVLPGAALVEFALLAGDHLGLTTVDELVVGEPLDLTEPRQLQVAVQRDPDGRCPVTIHSRAGEGPWQLHASGVLSAEPGPEPAGTDQWPPDGAEPLDITGAYAELAERGLRYGPAFQGLTAAWRRGDELCAEVELPGEPTGFGIHPALLDSALHVFAHQEFADGIRLPFSWRGVRLHAVEATRLRVRLAPAGEGAVEVRATDPAGRPVFTADSLTTRPARRLGAPGADLLLAETWRPVALPNATGTTTSGLDDERPGAVVRWQPNTGATVRQAVEGALDAARRFLSEDRFAESTLVVSTRNAVAATEEDHVDPAAAAVWGLLRSAQSEHPGRIVLVDAPSDVDVAGVLSAGEPQLAVRDGGALVPRLTRLAEPGDGEPTWRPGSSVLITGGTGALGAALARHLVREHAVGHLVLTSRRGPDAPGAGELVAELAELGAEVRVVACDVADRDAVRDLLADLDRPLTGVVHTAGVLDDGLVTALTAEQVDRVLRAKVDAAWNLHELTGDLDAFVLYSSLAGLIGSSGQANYAAANAALDALARIRREQGLPATSLAWGLWAQASGMTGHLGEVDRARLARDGLAAIDTEAGLAAFDAAVRADGPVLAITPLDLSALRTSDAVPVLLRDFAPTTRRRAASGGTAGLADRLHPLAEPQQRAALLELVRDQVAHVLGHADPAAVPADQAFQDLGFDSLTSVELRNRLSKAVGVRLPATLVFDHPTPAALAEFLRTSLGIGSTAAVAPVGRAAVDEPVAIIGMACRFPGDVRDPEQLWELLEQGREGLSEFPADRNWPHLETVRAVRGGFLADAADFDPAFFGISPREALAIDPQQRLLLETAWEAVERAGIDPASLRGSSTGVFAGSMYRDYSARFTGSSGGYEDVLGAANAGGVLSGRLSYVLGLEGPAMSIDTACSSSLVAMHLAGQALRGGECDLALAGGVTVMATPETFVEFSRQGNLAPDGRCKAFADAADGTGLAEGVGLLLLERLSDAQRNGRQILAVIRGSAVNQDGASNGLTAPNGPSQERVIRAALAASGLEPSDVDVVEGHGTGTALGDPIEAQALLATYGQDRPDDRPLWLGSIKSNFGHAQAAAGVAGVIKVVQAMRRGVLPKTLHVDRPSADVEWGSGAVRLLAEAQPWPQVDRPRRAGVSSFGISGTNAHLIVEQVAEPEEERSAPPAAPAPLVLSARTTTALRAQAGRIAAFLRERPGVPVADVALSLATTRTAFPQRAAVIGADRDELLERLAEFAATGVGTTARPGGLAFLFSGQGAQRAGMGQELHRAFPAFAEAWDAAAEAVGLPIADVDADLVDRTDFAQAGLFVLQTALFRLFESWGVRPDWLVGHSVGEVAAAHVAGVLSLRDAARLVVARGRLMAALPQDGAMIAVEATEDEVLALLDGEDRLGIAAVNGPNAVVVSGDRDRAEAIAGLLKDRGRRVKPLRVSHAFHSPLMEPVLPEFREVLGELSFGEPAIAIASAVTGRPVEHEMSGPEYWLRHVVAPVRFHDALTAVDEQSVTAYLELGPDGVLAAQAQRALDDRVVAHALRADQDEERTAMAALGALRTAGHEPDWASVLAGARTVELPTYPFEHERYWLDSAPATGVPAAVGQQPADHPLLGAAVPLAEDGALVLTGRLTPEAPAWLAEHRILGRAVVPGTALVELVLHAAAQVGMASVAELVLEAPLELDGPRQIQLAVSEVDGSTRVRVHSRADGAWTAHATATLTSTPVPAPEPIEEWPPAEAVPIDLTTLHDDLADRGLDYGPTFQGLRAAWRHGADLYVEVAVEEDGYGVHPVLLDMALHPAAHADSQPRLPFTWSGVQLHATGAQLLRVRLTRSDEDSLALHAVDPAGQPVLTAERLTTRPISPEQFSTRAPITGAVHELTWHPLATPEASGAGVRVVEQPEPAADPLVAVREALREVLSGLRTALAESDEPVVVRTSAAVAVDEQEVPTMAGAAVWGMVRSAQAEHPGRIVLVDAEPGAEVDLAGLAAAGEPQIAVRAGRASVPRLAAVDPELSGPLWTDQRVLITGASGALGSAIARHLVLDHEVRRLVLVSRRGAPDELVGELSARGAEVTSVACDVSDRAAVADLLAEHPVTAVVHAAGTLDDGMLTGLAEEQFETVLRSKVDGAWHLHELAGPVAEFVLFSSAAGVLGGPGQANYAAANAALDALATHRASRGLPARSLVWGPWSGGGMADRLSDTDQVRMRRGGLLPITERDGTALFDLALATPRPVVVVAPIDRTALRSAEVPAVLRGLVPAAPRRAAGPALGLAERLPQLGEREQNQLLLEVVRAEISRVLGHRDPAGIGPDQAFADLGFDSLTAVELRNQLAAGTGLRLPASLVFDHPTPAALVKHLRAQLAPEPADVVRLKIDEVDALLAEVAQDARGQVADRLAQLLQRCRDVGGAAEPDLDGASDAELFRLVDATGKD</sequence>
<feature type="region of interest" description="N-terminal hotdog fold" evidence="14">
    <location>
        <begin position="917"/>
        <end position="1035"/>
    </location>
</feature>
<feature type="active site" description="Proton acceptor; for dehydratase activity" evidence="14">
    <location>
        <position position="949"/>
    </location>
</feature>
<evidence type="ECO:0000256" key="15">
    <source>
        <dbReference type="SAM" id="Coils"/>
    </source>
</evidence>
<keyword evidence="8" id="KW-0012">Acyltransferase</keyword>